<evidence type="ECO:0000313" key="5">
    <source>
        <dbReference type="Proteomes" id="UP000561326"/>
    </source>
</evidence>
<proteinExistence type="predicted"/>
<dbReference type="Pfam" id="PF13174">
    <property type="entry name" value="TPR_6"/>
    <property type="match status" value="1"/>
</dbReference>
<keyword evidence="1" id="KW-0677">Repeat</keyword>
<dbReference type="GO" id="GO:0042802">
    <property type="term" value="F:identical protein binding"/>
    <property type="evidence" value="ECO:0007669"/>
    <property type="project" value="InterPro"/>
</dbReference>
<dbReference type="Pfam" id="PF13432">
    <property type="entry name" value="TPR_16"/>
    <property type="match status" value="2"/>
</dbReference>
<dbReference type="PANTHER" id="PTHR44943:SF8">
    <property type="entry name" value="TPR REPEAT-CONTAINING PROTEIN MJ0263"/>
    <property type="match status" value="1"/>
</dbReference>
<organism evidence="4 5">
    <name type="scientific">Aneurinibacillus aneurinilyticus</name>
    <name type="common">Bacillus aneurinolyticus</name>
    <dbReference type="NCBI Taxonomy" id="1391"/>
    <lineage>
        <taxon>Bacteria</taxon>
        <taxon>Bacillati</taxon>
        <taxon>Bacillota</taxon>
        <taxon>Bacilli</taxon>
        <taxon>Bacillales</taxon>
        <taxon>Paenibacillaceae</taxon>
        <taxon>Aneurinibacillus group</taxon>
        <taxon>Aneurinibacillus</taxon>
    </lineage>
</organism>
<dbReference type="InterPro" id="IPR011990">
    <property type="entry name" value="TPR-like_helical_dom_sf"/>
</dbReference>
<feature type="repeat" description="TPR" evidence="3">
    <location>
        <begin position="97"/>
        <end position="130"/>
    </location>
</feature>
<dbReference type="OrthoDB" id="2370959at2"/>
<gene>
    <name evidence="4" type="ORF">HF838_01495</name>
</gene>
<dbReference type="Proteomes" id="UP000561326">
    <property type="component" value="Unassembled WGS sequence"/>
</dbReference>
<dbReference type="Pfam" id="PF07721">
    <property type="entry name" value="TPR_4"/>
    <property type="match status" value="1"/>
</dbReference>
<evidence type="ECO:0000256" key="2">
    <source>
        <dbReference type="ARBA" id="ARBA00022803"/>
    </source>
</evidence>
<name>A0A848CPI5_ANEAE</name>
<dbReference type="SMART" id="SM00028">
    <property type="entry name" value="TPR"/>
    <property type="match status" value="7"/>
</dbReference>
<keyword evidence="2 3" id="KW-0802">TPR repeat</keyword>
<sequence>MLLSYYFAGLNERIGKIKERMAMAQEEEKTKLYHTVLQLRQISDKVVEEWLNFEEQLVEVQRMFENMEDEESCGTSELQSADGETEDVQEIYLPYPLAAQFRRGQGYFMLSMYREAVESFNQVIEEAPDVAVARLYLAFGFFMLGRLDMAYRQFRLLSETCEHAFIRAASYNALGCISAVENNAEQGLLWFEHALAAFPDLTDAAYNQALTLYQLGRYKEAAAVCALFLEKEKDDVEVLLLAGASHAKSKQMEEACRLLRRAEGIARQARHRKRIACTYEQLERFADAARCYRELLPDYRNDPSVWHGLGWSLWQNGQVEQALSCLKCALTLAPEQPDYACSYAWMLLYEGEHVRAGRIFERIARKYNQPLAWAGMVETLLKQQRIPEAQALVDGLLAAEAGHVRTLGHYLQGRVLLLQGKREEALPHFSASHAAGGIRESGLYAGLLHYTDGAYEEAYERWKEWMPAP</sequence>
<protein>
    <submittedName>
        <fullName evidence="4">Tetratricopeptide repeat protein</fullName>
    </submittedName>
</protein>
<feature type="repeat" description="TPR" evidence="3">
    <location>
        <begin position="303"/>
        <end position="336"/>
    </location>
</feature>
<dbReference type="InterPro" id="IPR011717">
    <property type="entry name" value="TPR-4"/>
</dbReference>
<evidence type="ECO:0000256" key="3">
    <source>
        <dbReference type="PROSITE-ProRule" id="PRU00339"/>
    </source>
</evidence>
<dbReference type="EMBL" id="JABAGO010000001">
    <property type="protein sequence ID" value="NME96921.1"/>
    <property type="molecule type" value="Genomic_DNA"/>
</dbReference>
<dbReference type="InterPro" id="IPR051685">
    <property type="entry name" value="Ycf3/AcsC/BcsC/TPR_MFPF"/>
</dbReference>
<evidence type="ECO:0000256" key="1">
    <source>
        <dbReference type="ARBA" id="ARBA00022737"/>
    </source>
</evidence>
<accession>A0A848CPI5</accession>
<evidence type="ECO:0000313" key="4">
    <source>
        <dbReference type="EMBL" id="NME96921.1"/>
    </source>
</evidence>
<dbReference type="PROSITE" id="PS50005">
    <property type="entry name" value="TPR"/>
    <property type="match status" value="2"/>
</dbReference>
<reference evidence="4 5" key="1">
    <citation type="submission" date="2020-04" db="EMBL/GenBank/DDBJ databases">
        <authorList>
            <person name="Hitch T.C.A."/>
            <person name="Wylensek D."/>
            <person name="Clavel T."/>
        </authorList>
    </citation>
    <scope>NUCLEOTIDE SEQUENCE [LARGE SCALE GENOMIC DNA]</scope>
    <source>
        <strain evidence="4 5">WB01_D5_05</strain>
    </source>
</reference>
<dbReference type="SUPFAM" id="SSF48452">
    <property type="entry name" value="TPR-like"/>
    <property type="match status" value="2"/>
</dbReference>
<dbReference type="GeneID" id="92840014"/>
<dbReference type="InterPro" id="IPR019734">
    <property type="entry name" value="TPR_rpt"/>
</dbReference>
<dbReference type="PANTHER" id="PTHR44943">
    <property type="entry name" value="CELLULOSE SYNTHASE OPERON PROTEIN C"/>
    <property type="match status" value="1"/>
</dbReference>
<dbReference type="RefSeq" id="WP_021622590.1">
    <property type="nucleotide sequence ID" value="NZ_CABKST010000181.1"/>
</dbReference>
<dbReference type="Gene3D" id="1.25.40.10">
    <property type="entry name" value="Tetratricopeptide repeat domain"/>
    <property type="match status" value="2"/>
</dbReference>
<dbReference type="AlphaFoldDB" id="A0A848CPI5"/>
<comment type="caution">
    <text evidence="4">The sequence shown here is derived from an EMBL/GenBank/DDBJ whole genome shotgun (WGS) entry which is preliminary data.</text>
</comment>